<feature type="region of interest" description="Disordered" evidence="7">
    <location>
        <begin position="717"/>
        <end position="768"/>
    </location>
</feature>
<dbReference type="Pfam" id="PF25392">
    <property type="entry name" value="MS_channel_TM1"/>
    <property type="match status" value="1"/>
</dbReference>
<dbReference type="SUPFAM" id="SSF82689">
    <property type="entry name" value="Mechanosensitive channel protein MscS (YggB), C-terminal domain"/>
    <property type="match status" value="1"/>
</dbReference>
<evidence type="ECO:0000313" key="14">
    <source>
        <dbReference type="EMBL" id="SEO91154.1"/>
    </source>
</evidence>
<feature type="chain" id="PRO_5011755074" evidence="9">
    <location>
        <begin position="30"/>
        <end position="768"/>
    </location>
</feature>
<dbReference type="SUPFAM" id="SSF50182">
    <property type="entry name" value="Sm-like ribonucleoproteins"/>
    <property type="match status" value="1"/>
</dbReference>
<dbReference type="InterPro" id="IPR010920">
    <property type="entry name" value="LSM_dom_sf"/>
</dbReference>
<accession>A0A1H8TKR6</accession>
<feature type="domain" description="Mechanosensitive ion channel transmembrane helices 2/3" evidence="12">
    <location>
        <begin position="507"/>
        <end position="547"/>
    </location>
</feature>
<feature type="transmembrane region" description="Helical" evidence="8">
    <location>
        <begin position="339"/>
        <end position="356"/>
    </location>
</feature>
<dbReference type="Pfam" id="PF21088">
    <property type="entry name" value="MS_channel_1st"/>
    <property type="match status" value="1"/>
</dbReference>
<feature type="transmembrane region" description="Helical" evidence="8">
    <location>
        <begin position="175"/>
        <end position="204"/>
    </location>
</feature>
<dbReference type="Gene3D" id="2.30.30.60">
    <property type="match status" value="1"/>
</dbReference>
<dbReference type="InterPro" id="IPR057485">
    <property type="entry name" value="YbiO-like_TM1"/>
</dbReference>
<dbReference type="NCBIfam" id="NF008542">
    <property type="entry name" value="PRK11465.1"/>
    <property type="match status" value="1"/>
</dbReference>
<feature type="transmembrane region" description="Helical" evidence="8">
    <location>
        <begin position="500"/>
        <end position="522"/>
    </location>
</feature>
<feature type="transmembrane region" description="Helical" evidence="8">
    <location>
        <begin position="216"/>
        <end position="235"/>
    </location>
</feature>
<evidence type="ECO:0000259" key="11">
    <source>
        <dbReference type="Pfam" id="PF21082"/>
    </source>
</evidence>
<dbReference type="RefSeq" id="WP_091643618.1">
    <property type="nucleotide sequence ID" value="NZ_FOEG01000004.1"/>
</dbReference>
<dbReference type="OrthoDB" id="6500477at2"/>
<dbReference type="InterPro" id="IPR045276">
    <property type="entry name" value="YbiO_bact"/>
</dbReference>
<dbReference type="PANTHER" id="PTHR30460:SF0">
    <property type="entry name" value="MODERATE CONDUCTANCE MECHANOSENSITIVE CHANNEL YBIO"/>
    <property type="match status" value="1"/>
</dbReference>
<evidence type="ECO:0000256" key="3">
    <source>
        <dbReference type="ARBA" id="ARBA00022475"/>
    </source>
</evidence>
<dbReference type="Proteomes" id="UP000199657">
    <property type="component" value="Unassembled WGS sequence"/>
</dbReference>
<feature type="domain" description="Mechanosensitive ion channel MscS" evidence="10">
    <location>
        <begin position="549"/>
        <end position="611"/>
    </location>
</feature>
<feature type="transmembrane region" description="Helical" evidence="8">
    <location>
        <begin position="255"/>
        <end position="279"/>
    </location>
</feature>
<reference evidence="14 15" key="1">
    <citation type="submission" date="2016-10" db="EMBL/GenBank/DDBJ databases">
        <authorList>
            <person name="de Groot N.N."/>
        </authorList>
    </citation>
    <scope>NUCLEOTIDE SEQUENCE [LARGE SCALE GENOMIC DNA]</scope>
    <source>
        <strain evidence="14 15">CGMCC 1.6291</strain>
    </source>
</reference>
<evidence type="ECO:0000256" key="9">
    <source>
        <dbReference type="SAM" id="SignalP"/>
    </source>
</evidence>
<feature type="transmembrane region" description="Helical" evidence="8">
    <location>
        <begin position="528"/>
        <end position="546"/>
    </location>
</feature>
<dbReference type="PANTHER" id="PTHR30460">
    <property type="entry name" value="MODERATE CONDUCTANCE MECHANOSENSITIVE CHANNEL YBIO"/>
    <property type="match status" value="1"/>
</dbReference>
<dbReference type="InterPro" id="IPR011066">
    <property type="entry name" value="MscS_channel_C_sf"/>
</dbReference>
<comment type="subcellular location">
    <subcellularLocation>
        <location evidence="1">Cell membrane</location>
        <topology evidence="1">Multi-pass membrane protein</topology>
    </subcellularLocation>
</comment>
<evidence type="ECO:0000256" key="5">
    <source>
        <dbReference type="ARBA" id="ARBA00022989"/>
    </source>
</evidence>
<name>A0A1H8TKR6_9GAMM</name>
<keyword evidence="5 8" id="KW-1133">Transmembrane helix</keyword>
<evidence type="ECO:0000256" key="7">
    <source>
        <dbReference type="SAM" id="MobiDB-lite"/>
    </source>
</evidence>
<evidence type="ECO:0000259" key="13">
    <source>
        <dbReference type="Pfam" id="PF25392"/>
    </source>
</evidence>
<keyword evidence="9" id="KW-0732">Signal</keyword>
<protein>
    <submittedName>
        <fullName evidence="14">Small conductance mechanosensitive channel</fullName>
    </submittedName>
</protein>
<dbReference type="InterPro" id="IPR011014">
    <property type="entry name" value="MscS_channel_TM-2"/>
</dbReference>
<evidence type="ECO:0000256" key="2">
    <source>
        <dbReference type="ARBA" id="ARBA00008017"/>
    </source>
</evidence>
<organism evidence="14 15">
    <name type="scientific">Aquisalimonas asiatica</name>
    <dbReference type="NCBI Taxonomy" id="406100"/>
    <lineage>
        <taxon>Bacteria</taxon>
        <taxon>Pseudomonadati</taxon>
        <taxon>Pseudomonadota</taxon>
        <taxon>Gammaproteobacteria</taxon>
        <taxon>Chromatiales</taxon>
        <taxon>Ectothiorhodospiraceae</taxon>
        <taxon>Aquisalimonas</taxon>
    </lineage>
</organism>
<dbReference type="InterPro" id="IPR049278">
    <property type="entry name" value="MS_channel_C"/>
</dbReference>
<dbReference type="Gene3D" id="1.10.287.1260">
    <property type="match status" value="1"/>
</dbReference>
<keyword evidence="15" id="KW-1185">Reference proteome</keyword>
<sequence>MLLNPFRGGLYGLLTAVLALALIAGPALAGASDDGGGQSEAQRLADILEDDEARERLISELRGAAGDAGEAPEPADDGEAASLPRQVADFTQGIAEGFVSEFREAGAVLGGIRFDETGAGLAALGPVALELGLVIVAAIAAFLVLRRLARPLFARASAWAQSGAQTGGMGLLRRAVAVIGAAIVDLIVIVLAYLVGYALALFVLGEPGAMDMRQALFLNAFLLIEVFKALIRIIFASRDDGLRLLPMQAEEAAYWNLWLARLAGFIGYGLMVVVPIINADLAVELGRVVAVLIMAAAFLYALSIIMQNRQRVRERLEERASAAEMAFTRTLLQMLGRSWHLFAIAYFAALALATLVRPEDALPFMVQATVQTLVAAGGGLFLSVLLTQVIGRRIHVPAETRVRFPSLEERLNAFVPTTLKIVRGVILVTVLALVLDAWAIFDLGAWLASEAGAGTLATAVTVALILAFAVAVWIGVASWIEQRLNPDARGTEPGAREKTLLAIFRNAFAIILITMTAMIVLSEIGINIGPLIAGAGVLGLAVGFGAQKLVQDVITGVFIQLENAINTGDFVTAGGMSGTVEKLTIRSMGLRDLAGTYHMVPFSSVDAVSNFMRDYGYHLGDYEVAYREDTDQVIEHLQNAFDELMQDEEQSKVILGDLEVFGVTAFNDSSVGVRVRIKTVPGMQWAVGRAYNRLVKRHLDAADIEIPYPHMTLYFGQEKDGSAPPAQVRMLDGSRREKPVQDAGSGATGKPAGDRQPGAKPTDDGENE</sequence>
<dbReference type="InterPro" id="IPR023408">
    <property type="entry name" value="MscS_beta-dom_sf"/>
</dbReference>
<evidence type="ECO:0000256" key="6">
    <source>
        <dbReference type="ARBA" id="ARBA00023136"/>
    </source>
</evidence>
<keyword evidence="6 8" id="KW-0472">Membrane</keyword>
<dbReference type="Pfam" id="PF21082">
    <property type="entry name" value="MS_channel_3rd"/>
    <property type="match status" value="1"/>
</dbReference>
<dbReference type="GO" id="GO:0008381">
    <property type="term" value="F:mechanosensitive monoatomic ion channel activity"/>
    <property type="evidence" value="ECO:0007669"/>
    <property type="project" value="InterPro"/>
</dbReference>
<feature type="transmembrane region" description="Helical" evidence="8">
    <location>
        <begin position="123"/>
        <end position="145"/>
    </location>
</feature>
<feature type="transmembrane region" description="Helical" evidence="8">
    <location>
        <begin position="421"/>
        <end position="441"/>
    </location>
</feature>
<evidence type="ECO:0000259" key="10">
    <source>
        <dbReference type="Pfam" id="PF00924"/>
    </source>
</evidence>
<evidence type="ECO:0000256" key="1">
    <source>
        <dbReference type="ARBA" id="ARBA00004651"/>
    </source>
</evidence>
<dbReference type="Pfam" id="PF00924">
    <property type="entry name" value="MS_channel_2nd"/>
    <property type="match status" value="1"/>
</dbReference>
<feature type="domain" description="Moderate conductance mechanosensitive channel YbiO-like transmembrane helix 1" evidence="13">
    <location>
        <begin position="368"/>
        <end position="446"/>
    </location>
</feature>
<keyword evidence="4 8" id="KW-0812">Transmembrane</keyword>
<dbReference type="InterPro" id="IPR049142">
    <property type="entry name" value="MS_channel_1st"/>
</dbReference>
<dbReference type="STRING" id="406100.SAMN04488052_104252"/>
<feature type="signal peptide" evidence="9">
    <location>
        <begin position="1"/>
        <end position="29"/>
    </location>
</feature>
<dbReference type="Gene3D" id="3.30.70.100">
    <property type="match status" value="1"/>
</dbReference>
<comment type="similarity">
    <text evidence="2">Belongs to the MscS (TC 1.A.23) family.</text>
</comment>
<feature type="transmembrane region" description="Helical" evidence="8">
    <location>
        <begin position="285"/>
        <end position="305"/>
    </location>
</feature>
<evidence type="ECO:0000256" key="8">
    <source>
        <dbReference type="SAM" id="Phobius"/>
    </source>
</evidence>
<proteinExistence type="inferred from homology"/>
<dbReference type="AlphaFoldDB" id="A0A1H8TKR6"/>
<evidence type="ECO:0000313" key="15">
    <source>
        <dbReference type="Proteomes" id="UP000199657"/>
    </source>
</evidence>
<gene>
    <name evidence="14" type="ORF">SAMN04488052_104252</name>
</gene>
<evidence type="ECO:0000256" key="4">
    <source>
        <dbReference type="ARBA" id="ARBA00022692"/>
    </source>
</evidence>
<keyword evidence="3" id="KW-1003">Cell membrane</keyword>
<dbReference type="InterPro" id="IPR006685">
    <property type="entry name" value="MscS_channel_2nd"/>
</dbReference>
<dbReference type="EMBL" id="FOEG01000004">
    <property type="protein sequence ID" value="SEO91154.1"/>
    <property type="molecule type" value="Genomic_DNA"/>
</dbReference>
<dbReference type="SUPFAM" id="SSF82861">
    <property type="entry name" value="Mechanosensitive channel protein MscS (YggB), transmembrane region"/>
    <property type="match status" value="1"/>
</dbReference>
<feature type="transmembrane region" description="Helical" evidence="8">
    <location>
        <begin position="453"/>
        <end position="480"/>
    </location>
</feature>
<feature type="transmembrane region" description="Helical" evidence="8">
    <location>
        <begin position="368"/>
        <end position="391"/>
    </location>
</feature>
<dbReference type="GO" id="GO:0005886">
    <property type="term" value="C:plasma membrane"/>
    <property type="evidence" value="ECO:0007669"/>
    <property type="project" value="UniProtKB-SubCell"/>
</dbReference>
<feature type="domain" description="Mechanosensitive ion channel MscS C-terminal" evidence="11">
    <location>
        <begin position="622"/>
        <end position="706"/>
    </location>
</feature>
<evidence type="ECO:0000259" key="12">
    <source>
        <dbReference type="Pfam" id="PF21088"/>
    </source>
</evidence>